<dbReference type="SMR" id="A0A1S4C7V7"/>
<dbReference type="KEGG" id="nta:107815895"/>
<sequence length="664" mass="74080">MVIPFIYFTAWPAIKSHWTYFQCLSRILEQNPYHLNFNLYVMNFQWLLVICICISSSYGQQFYDSTSCFSNISSPGTRYTCTSLNDSCQTFLIYRTNQDFTTISDVSYLLGFSPDVLLTLNNVTSSSQILEIGREVIVPIQCSCLGESFQANISYHSPTNTKFDDVACGVFEGLVKSITLLEENISKKTNISDVNYDIKAGTELLMPLKCACPGKFFDVGLKYLITYPFISGDDTGKVSEKFNISIEDIWGANHLSFNPTIFSNTAILVPLRGEPSINFSIHDSDSPTPDFLPTQMVEKLSKNLKLKKLYISVSVVGFFLFAATLVACGLYIRAIRKFKAEKNRSSIHKSSVTSGSTPRNSPPTTTRSSTNLCLSPDLLAGIKYSLGEYNIDELKRATNNFSEGTKISDNVYKGCVDNAEVLIKKIRFEDTKQVIDVHSRINHVNIVNLRGVCYGEDDISGSYLVFEYSSNGTLRDCLSNSLASLSWHKRTQIAFDIARGLHYLHFCTIPPYTHMNINSKNIFLTPNWRAKLAVFGAKVVIGTTKKIGSIGSLGGWIAPEHLVHGLVSEKVDIFAFGVVLVELISGKEDVDGNFLRYSITFLRGEANEGGCFEQLKFSIDPCLREDYPLAEALCLVVLAKACIEDDPLHRPSMDDIIKVLARMV</sequence>
<keyword evidence="1" id="KW-1185">Reference proteome</keyword>
<dbReference type="AlphaFoldDB" id="A0A1S4C7V7"/>
<gene>
    <name evidence="2" type="primary">LOC107815895</name>
</gene>
<evidence type="ECO:0000313" key="1">
    <source>
        <dbReference type="Proteomes" id="UP000790787"/>
    </source>
</evidence>
<dbReference type="InterPro" id="IPR000719">
    <property type="entry name" value="Prot_kinase_dom"/>
</dbReference>
<dbReference type="STRING" id="4097.A0A1S4C7V7"/>
<dbReference type="InterPro" id="IPR052611">
    <property type="entry name" value="Plant_RLK_LysM"/>
</dbReference>
<dbReference type="Pfam" id="PF23473">
    <property type="entry name" value="LysM3_LYK4_5"/>
    <property type="match status" value="1"/>
</dbReference>
<dbReference type="Proteomes" id="UP000790787">
    <property type="component" value="Chromosome 18"/>
</dbReference>
<dbReference type="OrthoDB" id="60033at2759"/>
<protein>
    <submittedName>
        <fullName evidence="2">LysM domain receptor-like kinase 4</fullName>
    </submittedName>
</protein>
<dbReference type="Gene3D" id="1.10.510.10">
    <property type="entry name" value="Transferase(Phosphotransferase) domain 1"/>
    <property type="match status" value="1"/>
</dbReference>
<dbReference type="SMART" id="SM00219">
    <property type="entry name" value="TyrKc"/>
    <property type="match status" value="1"/>
</dbReference>
<dbReference type="Pfam" id="PF23446">
    <property type="entry name" value="LysM1_NFP_LYK"/>
    <property type="match status" value="1"/>
</dbReference>
<dbReference type="RefSeq" id="XP_016497029.2">
    <property type="nucleotide sequence ID" value="XM_016641543.2"/>
</dbReference>
<dbReference type="PROSITE" id="PS50011">
    <property type="entry name" value="PROTEIN_KINASE_DOM"/>
    <property type="match status" value="1"/>
</dbReference>
<dbReference type="RefSeq" id="XP_016497029.1">
    <property type="nucleotide sequence ID" value="XM_016641543.1"/>
</dbReference>
<dbReference type="PANTHER" id="PTHR45927:SF10">
    <property type="entry name" value="LYSM-DOMAIN RECEPTOR-LIKE KINASE"/>
    <property type="match status" value="1"/>
</dbReference>
<proteinExistence type="predicted"/>
<dbReference type="PaxDb" id="4097-A0A1S4C7V7"/>
<dbReference type="GeneID" id="107815895"/>
<dbReference type="InterPro" id="IPR020635">
    <property type="entry name" value="Tyr_kinase_cat_dom"/>
</dbReference>
<dbReference type="InterPro" id="IPR056563">
    <property type="entry name" value="LysM3_LYK4_5"/>
</dbReference>
<dbReference type="InterPro" id="IPR018392">
    <property type="entry name" value="LysM"/>
</dbReference>
<dbReference type="InterPro" id="IPR056562">
    <property type="entry name" value="LysM2_CERK1_LYK3_4_5"/>
</dbReference>
<organism evidence="1 2">
    <name type="scientific">Nicotiana tabacum</name>
    <name type="common">Common tobacco</name>
    <dbReference type="NCBI Taxonomy" id="4097"/>
    <lineage>
        <taxon>Eukaryota</taxon>
        <taxon>Viridiplantae</taxon>
        <taxon>Streptophyta</taxon>
        <taxon>Embryophyta</taxon>
        <taxon>Tracheophyta</taxon>
        <taxon>Spermatophyta</taxon>
        <taxon>Magnoliopsida</taxon>
        <taxon>eudicotyledons</taxon>
        <taxon>Gunneridae</taxon>
        <taxon>Pentapetalae</taxon>
        <taxon>asterids</taxon>
        <taxon>lamiids</taxon>
        <taxon>Solanales</taxon>
        <taxon>Solanaceae</taxon>
        <taxon>Nicotianoideae</taxon>
        <taxon>Nicotianeae</taxon>
        <taxon>Nicotiana</taxon>
    </lineage>
</organism>
<dbReference type="Pfam" id="PF07714">
    <property type="entry name" value="PK_Tyr_Ser-Thr"/>
    <property type="match status" value="1"/>
</dbReference>
<dbReference type="PROSITE" id="PS51782">
    <property type="entry name" value="LYSM"/>
    <property type="match status" value="1"/>
</dbReference>
<dbReference type="InterPro" id="IPR001245">
    <property type="entry name" value="Ser-Thr/Tyr_kinase_cat_dom"/>
</dbReference>
<dbReference type="GO" id="GO:0005886">
    <property type="term" value="C:plasma membrane"/>
    <property type="evidence" value="ECO:0007669"/>
    <property type="project" value="UniProtKB-ARBA"/>
</dbReference>
<dbReference type="Pfam" id="PF23472">
    <property type="entry name" value="LysM2_CERK1_LYK3_4_5"/>
    <property type="match status" value="1"/>
</dbReference>
<dbReference type="InterPro" id="IPR056561">
    <property type="entry name" value="NFP_LYK_LysM1"/>
</dbReference>
<accession>A0A1S4C7V7</accession>
<dbReference type="GO" id="GO:0005524">
    <property type="term" value="F:ATP binding"/>
    <property type="evidence" value="ECO:0007669"/>
    <property type="project" value="InterPro"/>
</dbReference>
<dbReference type="InterPro" id="IPR011009">
    <property type="entry name" value="Kinase-like_dom_sf"/>
</dbReference>
<reference evidence="2" key="2">
    <citation type="submission" date="2025-08" db="UniProtKB">
        <authorList>
            <consortium name="RefSeq"/>
        </authorList>
    </citation>
    <scope>IDENTIFICATION</scope>
    <source>
        <tissue evidence="2">Leaf</tissue>
    </source>
</reference>
<name>A0A1S4C7V7_TOBAC</name>
<dbReference type="PANTHER" id="PTHR45927">
    <property type="entry name" value="LYSM-DOMAIN RECEPTOR-LIKE KINASE-RELATED"/>
    <property type="match status" value="1"/>
</dbReference>
<dbReference type="SUPFAM" id="SSF56112">
    <property type="entry name" value="Protein kinase-like (PK-like)"/>
    <property type="match status" value="1"/>
</dbReference>
<dbReference type="GO" id="GO:0004713">
    <property type="term" value="F:protein tyrosine kinase activity"/>
    <property type="evidence" value="ECO:0007669"/>
    <property type="project" value="InterPro"/>
</dbReference>
<evidence type="ECO:0000313" key="2">
    <source>
        <dbReference type="RefSeq" id="XP_016497029.2"/>
    </source>
</evidence>
<reference evidence="1" key="1">
    <citation type="journal article" date="2014" name="Nat. Commun.">
        <title>The tobacco genome sequence and its comparison with those of tomato and potato.</title>
        <authorList>
            <person name="Sierro N."/>
            <person name="Battey J.N."/>
            <person name="Ouadi S."/>
            <person name="Bakaher N."/>
            <person name="Bovet L."/>
            <person name="Willig A."/>
            <person name="Goepfert S."/>
            <person name="Peitsch M.C."/>
            <person name="Ivanov N.V."/>
        </authorList>
    </citation>
    <scope>NUCLEOTIDE SEQUENCE [LARGE SCALE GENOMIC DNA]</scope>
</reference>